<feature type="transmembrane region" description="Helical" evidence="1">
    <location>
        <begin position="80"/>
        <end position="100"/>
    </location>
</feature>
<accession>A0ABW6WXB9</accession>
<dbReference type="EMBL" id="JBIAZU010000010">
    <property type="protein sequence ID" value="MFF5297205.1"/>
    <property type="molecule type" value="Genomic_DNA"/>
</dbReference>
<feature type="transmembrane region" description="Helical" evidence="1">
    <location>
        <begin position="54"/>
        <end position="73"/>
    </location>
</feature>
<evidence type="ECO:0000256" key="1">
    <source>
        <dbReference type="SAM" id="Phobius"/>
    </source>
</evidence>
<feature type="transmembrane region" description="Helical" evidence="1">
    <location>
        <begin position="106"/>
        <end position="124"/>
    </location>
</feature>
<evidence type="ECO:0000313" key="3">
    <source>
        <dbReference type="Proteomes" id="UP001602245"/>
    </source>
</evidence>
<proteinExistence type="predicted"/>
<feature type="transmembrane region" description="Helical" evidence="1">
    <location>
        <begin position="160"/>
        <end position="180"/>
    </location>
</feature>
<protein>
    <submittedName>
        <fullName evidence="2">Uncharacterized protein</fullName>
    </submittedName>
</protein>
<keyword evidence="1" id="KW-0472">Membrane</keyword>
<gene>
    <name evidence="2" type="ORF">ACFY35_47900</name>
</gene>
<keyword evidence="1" id="KW-1133">Transmembrane helix</keyword>
<keyword evidence="1" id="KW-0812">Transmembrane</keyword>
<sequence>MFGILAGMISCVDAVPYIRGILRGSTRPHRGTWCIWSILGVTAFASQAADGGGWSLLMLGIQAVSITVILVLSTTRGVGGLDLGNFALLVVAALGLAGWLALSTPVLATVCVVVADLAGALLMLPKMWRDPDSETASSFLLAGIAGGLGAASVGSLQPELLLYPVYFGVVNGAIAAIVVLRRKRADRQRPGRHGAERYEGVDACSGHVYRGLAQLPGR</sequence>
<feature type="transmembrane region" description="Helical" evidence="1">
    <location>
        <begin position="136"/>
        <end position="154"/>
    </location>
</feature>
<comment type="caution">
    <text evidence="2">The sequence shown here is derived from an EMBL/GenBank/DDBJ whole genome shotgun (WGS) entry which is preliminary data.</text>
</comment>
<name>A0ABW6WXB9_9ACTN</name>
<keyword evidence="3" id="KW-1185">Reference proteome</keyword>
<dbReference type="Proteomes" id="UP001602245">
    <property type="component" value="Unassembled WGS sequence"/>
</dbReference>
<evidence type="ECO:0000313" key="2">
    <source>
        <dbReference type="EMBL" id="MFF5297205.1"/>
    </source>
</evidence>
<organism evidence="2 3">
    <name type="scientific">Paractinoplanes globisporus</name>
    <dbReference type="NCBI Taxonomy" id="113565"/>
    <lineage>
        <taxon>Bacteria</taxon>
        <taxon>Bacillati</taxon>
        <taxon>Actinomycetota</taxon>
        <taxon>Actinomycetes</taxon>
        <taxon>Micromonosporales</taxon>
        <taxon>Micromonosporaceae</taxon>
        <taxon>Paractinoplanes</taxon>
    </lineage>
</organism>
<dbReference type="RefSeq" id="WP_020514090.1">
    <property type="nucleotide sequence ID" value="NZ_JBIAZU010000010.1"/>
</dbReference>
<reference evidence="2 3" key="1">
    <citation type="submission" date="2024-10" db="EMBL/GenBank/DDBJ databases">
        <title>The Natural Products Discovery Center: Release of the First 8490 Sequenced Strains for Exploring Actinobacteria Biosynthetic Diversity.</title>
        <authorList>
            <person name="Kalkreuter E."/>
            <person name="Kautsar S.A."/>
            <person name="Yang D."/>
            <person name="Bader C.D."/>
            <person name="Teijaro C.N."/>
            <person name="Fluegel L."/>
            <person name="Davis C.M."/>
            <person name="Simpson J.R."/>
            <person name="Lauterbach L."/>
            <person name="Steele A.D."/>
            <person name="Gui C."/>
            <person name="Meng S."/>
            <person name="Li G."/>
            <person name="Viehrig K."/>
            <person name="Ye F."/>
            <person name="Su P."/>
            <person name="Kiefer A.F."/>
            <person name="Nichols A."/>
            <person name="Cepeda A.J."/>
            <person name="Yan W."/>
            <person name="Fan B."/>
            <person name="Jiang Y."/>
            <person name="Adhikari A."/>
            <person name="Zheng C.-J."/>
            <person name="Schuster L."/>
            <person name="Cowan T.M."/>
            <person name="Smanski M.J."/>
            <person name="Chevrette M.G."/>
            <person name="De Carvalho L.P.S."/>
            <person name="Shen B."/>
        </authorList>
    </citation>
    <scope>NUCLEOTIDE SEQUENCE [LARGE SCALE GENOMIC DNA]</scope>
    <source>
        <strain evidence="2 3">NPDC000087</strain>
    </source>
</reference>